<evidence type="ECO:0000256" key="2">
    <source>
        <dbReference type="ARBA" id="ARBA00022729"/>
    </source>
</evidence>
<keyword evidence="6" id="KW-1185">Reference proteome</keyword>
<dbReference type="EMBL" id="JBBKZT010000003">
    <property type="protein sequence ID" value="MEJ8846693.1"/>
    <property type="molecule type" value="Genomic_DNA"/>
</dbReference>
<evidence type="ECO:0000256" key="1">
    <source>
        <dbReference type="ARBA" id="ARBA00007734"/>
    </source>
</evidence>
<dbReference type="SUPFAM" id="SSF53955">
    <property type="entry name" value="Lysozyme-like"/>
    <property type="match status" value="1"/>
</dbReference>
<dbReference type="Pfam" id="PF01464">
    <property type="entry name" value="SLT"/>
    <property type="match status" value="1"/>
</dbReference>
<comment type="caution">
    <text evidence="5">The sequence shown here is derived from an EMBL/GenBank/DDBJ whole genome shotgun (WGS) entry which is preliminary data.</text>
</comment>
<dbReference type="PANTHER" id="PTHR37423">
    <property type="entry name" value="SOLUBLE LYTIC MUREIN TRANSGLYCOSYLASE-RELATED"/>
    <property type="match status" value="1"/>
</dbReference>
<evidence type="ECO:0000313" key="6">
    <source>
        <dbReference type="Proteomes" id="UP001385892"/>
    </source>
</evidence>
<comment type="similarity">
    <text evidence="1">Belongs to the transglycosylase Slt family.</text>
</comment>
<dbReference type="Gene3D" id="1.10.530.10">
    <property type="match status" value="1"/>
</dbReference>
<dbReference type="PANTHER" id="PTHR37423:SF5">
    <property type="entry name" value="SOLUBLE LYTIC MUREIN TRANSGLYCOSYLASE"/>
    <property type="match status" value="1"/>
</dbReference>
<feature type="chain" id="PRO_5046237997" evidence="3">
    <location>
        <begin position="21"/>
        <end position="667"/>
    </location>
</feature>
<dbReference type="RefSeq" id="WP_340341836.1">
    <property type="nucleotide sequence ID" value="NZ_JBBKZT010000003.1"/>
</dbReference>
<proteinExistence type="inferred from homology"/>
<dbReference type="InterPro" id="IPR008939">
    <property type="entry name" value="Lytic_TGlycosylase_superhlx_U"/>
</dbReference>
<dbReference type="SUPFAM" id="SSF48435">
    <property type="entry name" value="Bacterial muramidases"/>
    <property type="match status" value="1"/>
</dbReference>
<keyword evidence="2 3" id="KW-0732">Signal</keyword>
<reference evidence="5 6" key="1">
    <citation type="submission" date="2024-03" db="EMBL/GenBank/DDBJ databases">
        <title>Novel species of the genus Variovorax.</title>
        <authorList>
            <person name="Liu Q."/>
            <person name="Xin Y.-H."/>
        </authorList>
    </citation>
    <scope>NUCLEOTIDE SEQUENCE [LARGE SCALE GENOMIC DNA]</scope>
    <source>
        <strain evidence="5 6">KACC 18900</strain>
    </source>
</reference>
<accession>A0ABU8WGQ2</accession>
<dbReference type="InterPro" id="IPR008258">
    <property type="entry name" value="Transglycosylase_SLT_dom_1"/>
</dbReference>
<dbReference type="InterPro" id="IPR023346">
    <property type="entry name" value="Lysozyme-like_dom_sf"/>
</dbReference>
<dbReference type="Gene3D" id="1.25.20.10">
    <property type="entry name" value="Bacterial muramidases"/>
    <property type="match status" value="1"/>
</dbReference>
<evidence type="ECO:0000259" key="4">
    <source>
        <dbReference type="Pfam" id="PF01464"/>
    </source>
</evidence>
<gene>
    <name evidence="5" type="ORF">WKW82_08535</name>
</gene>
<feature type="domain" description="Transglycosylase SLT" evidence="4">
    <location>
        <begin position="501"/>
        <end position="602"/>
    </location>
</feature>
<dbReference type="CDD" id="cd13401">
    <property type="entry name" value="Slt70-like"/>
    <property type="match status" value="1"/>
</dbReference>
<evidence type="ECO:0000313" key="5">
    <source>
        <dbReference type="EMBL" id="MEJ8846693.1"/>
    </source>
</evidence>
<dbReference type="Proteomes" id="UP001385892">
    <property type="component" value="Unassembled WGS sequence"/>
</dbReference>
<name>A0ABU8WGQ2_9BURK</name>
<sequence length="667" mass="73458">MQFRSILAPTSTFLSILVLAATTLSQPASAQSNQNDDVLLQMKQASQRGDKARLSALLPQARGHILEPWAAYWELKARLQEASPQEVQDFLTRYAGTYQEDRLRNDWLLLLGQRRDWDAFASMHDGYRMRDDGQVRCYAVLVDMLRAGGLPTAAQADEVRRTWFAQRESDDGCATAADRLVSARMMSPNDAWKKARLAVEANRPGAARGAVLIASPDAVPQFDEMNAGAAKYLIKSGPVAGKARREIVVLALIRIAVADPDQAASLLQDRWSAMLSPEERNWVWGVIGKQAAGKLSPQAMGYFDNVTKNGDLSDDMLGWKTRAALRMGNWKEVQAATAAMSPEAQQDPTWAYWRARSLQAIGGDDRRAEARRLYESIAGTRGFYEMLALEEIGQRTIMPTRPAPLTAEEKRSAAGNPSLVRGLYAISMGLRAEGTREWNYATNLHDKGGMDDRALLAAADYACQREVWDRCINTSERTKGVIDAEQRFPMPFHDTVLRKSADIGLDPAYVYGLIRQESRFIMDARSGVGASGLMQVMPATAKWTANKIGLAGFTPSQINDRETNIVIGTSYLKLALDDFDGSMPLAAAAYNAGPGRPRSWRNGPVMEAAIWAENVPFTETRDYVKKVLANTTNYAAIITGKPQSLKARLGSVGPRDAAIPEPNKDLP</sequence>
<organism evidence="5 6">
    <name type="scientific">Variovorax rhizosphaerae</name>
    <dbReference type="NCBI Taxonomy" id="1836200"/>
    <lineage>
        <taxon>Bacteria</taxon>
        <taxon>Pseudomonadati</taxon>
        <taxon>Pseudomonadota</taxon>
        <taxon>Betaproteobacteria</taxon>
        <taxon>Burkholderiales</taxon>
        <taxon>Comamonadaceae</taxon>
        <taxon>Variovorax</taxon>
    </lineage>
</organism>
<feature type="signal peptide" evidence="3">
    <location>
        <begin position="1"/>
        <end position="20"/>
    </location>
</feature>
<protein>
    <submittedName>
        <fullName evidence="5">Transglycosylase SLT domain-containing protein</fullName>
    </submittedName>
</protein>
<evidence type="ECO:0000256" key="3">
    <source>
        <dbReference type="SAM" id="SignalP"/>
    </source>
</evidence>